<gene>
    <name evidence="6" type="ORF">G3N55_00125</name>
</gene>
<dbReference type="Proteomes" id="UP000469346">
    <property type="component" value="Unassembled WGS sequence"/>
</dbReference>
<dbReference type="AlphaFoldDB" id="A0A6N9TRQ4"/>
<keyword evidence="3" id="KW-0862">Zinc</keyword>
<feature type="zinc finger region" description="dksA C4-type" evidence="4">
    <location>
        <begin position="38"/>
        <end position="62"/>
    </location>
</feature>
<dbReference type="PROSITE" id="PS51128">
    <property type="entry name" value="ZF_DKSA_2"/>
    <property type="match status" value="1"/>
</dbReference>
<protein>
    <submittedName>
        <fullName evidence="6">TraR/DksA family transcriptional regulator</fullName>
    </submittedName>
</protein>
<evidence type="ECO:0000313" key="6">
    <source>
        <dbReference type="EMBL" id="NDY41256.1"/>
    </source>
</evidence>
<evidence type="ECO:0000256" key="1">
    <source>
        <dbReference type="ARBA" id="ARBA00022723"/>
    </source>
</evidence>
<dbReference type="EMBL" id="JAAGRR010000001">
    <property type="protein sequence ID" value="NDY41256.1"/>
    <property type="molecule type" value="Genomic_DNA"/>
</dbReference>
<proteinExistence type="predicted"/>
<evidence type="ECO:0000313" key="7">
    <source>
        <dbReference type="Proteomes" id="UP000469346"/>
    </source>
</evidence>
<evidence type="ECO:0000256" key="3">
    <source>
        <dbReference type="ARBA" id="ARBA00022833"/>
    </source>
</evidence>
<reference evidence="6 7" key="1">
    <citation type="submission" date="2020-02" db="EMBL/GenBank/DDBJ databases">
        <title>Comparative genomics of sulfur disproportionating microorganisms.</title>
        <authorList>
            <person name="Ward L.M."/>
            <person name="Bertran E."/>
            <person name="Johnston D.T."/>
        </authorList>
    </citation>
    <scope>NUCLEOTIDE SEQUENCE [LARGE SCALE GENOMIC DNA]</scope>
    <source>
        <strain evidence="6 7">DSM 100025</strain>
    </source>
</reference>
<sequence>MADPADLAQREVEAHLAASMALHRAATAGGGAVSALECVDCGRPIPEARRRAVPGCQRCRECQEECER</sequence>
<dbReference type="InterPro" id="IPR012783">
    <property type="entry name" value="Znf_C4_TraR"/>
</dbReference>
<keyword evidence="1" id="KW-0479">Metal-binding</keyword>
<dbReference type="RefSeq" id="WP_163297365.1">
    <property type="nucleotide sequence ID" value="NZ_JAAGRR010000001.1"/>
</dbReference>
<dbReference type="Gene3D" id="1.20.120.910">
    <property type="entry name" value="DksA, coiled-coil domain"/>
    <property type="match status" value="1"/>
</dbReference>
<name>A0A6N9TRQ4_DISTH</name>
<dbReference type="GO" id="GO:0008270">
    <property type="term" value="F:zinc ion binding"/>
    <property type="evidence" value="ECO:0007669"/>
    <property type="project" value="UniProtKB-KW"/>
</dbReference>
<keyword evidence="7" id="KW-1185">Reference proteome</keyword>
<dbReference type="PANTHER" id="PTHR38777">
    <property type="entry name" value="FELS-2 PROPHAGE PROTEIN"/>
    <property type="match status" value="1"/>
</dbReference>
<feature type="domain" description="Zinc finger DksA/TraR C4-type" evidence="5">
    <location>
        <begin position="38"/>
        <end position="65"/>
    </location>
</feature>
<dbReference type="SUPFAM" id="SSF57716">
    <property type="entry name" value="Glucocorticoid receptor-like (DNA-binding domain)"/>
    <property type="match status" value="1"/>
</dbReference>
<accession>A0A6N9TRQ4</accession>
<keyword evidence="2" id="KW-0863">Zinc-finger</keyword>
<organism evidence="6 7">
    <name type="scientific">Dissulfurirhabdus thermomarina</name>
    <dbReference type="NCBI Taxonomy" id="1765737"/>
    <lineage>
        <taxon>Bacteria</taxon>
        <taxon>Deltaproteobacteria</taxon>
        <taxon>Dissulfurirhabdaceae</taxon>
        <taxon>Dissulfurirhabdus</taxon>
    </lineage>
</organism>
<comment type="caution">
    <text evidence="6">The sequence shown here is derived from an EMBL/GenBank/DDBJ whole genome shotgun (WGS) entry which is preliminary data.</text>
</comment>
<dbReference type="GO" id="GO:1900378">
    <property type="term" value="P:positive regulation of secondary metabolite biosynthetic process"/>
    <property type="evidence" value="ECO:0007669"/>
    <property type="project" value="TreeGrafter"/>
</dbReference>
<dbReference type="Pfam" id="PF01258">
    <property type="entry name" value="zf-dskA_traR"/>
    <property type="match status" value="1"/>
</dbReference>
<evidence type="ECO:0000256" key="2">
    <source>
        <dbReference type="ARBA" id="ARBA00022771"/>
    </source>
</evidence>
<dbReference type="PANTHER" id="PTHR38777:SF1">
    <property type="entry name" value="DNAK SUPPRESSOR PROTEIN"/>
    <property type="match status" value="1"/>
</dbReference>
<evidence type="ECO:0000256" key="4">
    <source>
        <dbReference type="PROSITE-ProRule" id="PRU00510"/>
    </source>
</evidence>
<evidence type="ECO:0000259" key="5">
    <source>
        <dbReference type="Pfam" id="PF01258"/>
    </source>
</evidence>
<dbReference type="InterPro" id="IPR000962">
    <property type="entry name" value="Znf_DskA_TraR"/>
</dbReference>
<dbReference type="NCBIfam" id="TIGR02419">
    <property type="entry name" value="C4_traR_proteo"/>
    <property type="match status" value="1"/>
</dbReference>